<evidence type="ECO:0000256" key="4">
    <source>
        <dbReference type="ARBA" id="ARBA00022833"/>
    </source>
</evidence>
<dbReference type="InterPro" id="IPR001279">
    <property type="entry name" value="Metallo-B-lactamas"/>
</dbReference>
<evidence type="ECO:0000313" key="6">
    <source>
        <dbReference type="EMBL" id="KAA1040107.1"/>
    </source>
</evidence>
<dbReference type="AlphaFoldDB" id="A0A9Q9BNS5"/>
<dbReference type="SUPFAM" id="SSF56281">
    <property type="entry name" value="Metallo-hydrolase/oxidoreductase"/>
    <property type="match status" value="1"/>
</dbReference>
<dbReference type="KEGG" id="mequ:KFV11_06585"/>
<evidence type="ECO:0000313" key="8">
    <source>
        <dbReference type="Proteomes" id="UP000295735"/>
    </source>
</evidence>
<reference evidence="6 8" key="1">
    <citation type="submission" date="2019-09" db="EMBL/GenBank/DDBJ databases">
        <authorList>
            <person name="Mazhar S."/>
            <person name="Altermann E."/>
            <person name="Hill C."/>
            <person name="Mcauliffe O."/>
        </authorList>
    </citation>
    <scope>NUCLEOTIDE SEQUENCE [LARGE SCALE GENOMIC DNA]</scope>
    <source>
        <strain evidence="6 8">ATCC 51831</strain>
    </source>
</reference>
<dbReference type="GO" id="GO:0046872">
    <property type="term" value="F:metal ion binding"/>
    <property type="evidence" value="ECO:0007669"/>
    <property type="project" value="UniProtKB-KW"/>
</dbReference>
<accession>A0A9Q9BNS5</accession>
<evidence type="ECO:0000256" key="1">
    <source>
        <dbReference type="ARBA" id="ARBA00001947"/>
    </source>
</evidence>
<dbReference type="EMBL" id="SCWC02000002">
    <property type="protein sequence ID" value="KAA1040107.1"/>
    <property type="molecule type" value="Genomic_DNA"/>
</dbReference>
<dbReference type="CDD" id="cd06262">
    <property type="entry name" value="metallo-hydrolase-like_MBL-fold"/>
    <property type="match status" value="1"/>
</dbReference>
<gene>
    <name evidence="6" type="ORF">ERX35_003720</name>
    <name evidence="7" type="ORF">KFV11_06585</name>
</gene>
<dbReference type="InterPro" id="IPR051453">
    <property type="entry name" value="MBL_Glyoxalase_II"/>
</dbReference>
<dbReference type="PANTHER" id="PTHR46233">
    <property type="entry name" value="HYDROXYACYLGLUTATHIONE HYDROLASE GLOC"/>
    <property type="match status" value="1"/>
</dbReference>
<dbReference type="PANTHER" id="PTHR46233:SF3">
    <property type="entry name" value="HYDROXYACYLGLUTATHIONE HYDROLASE GLOC"/>
    <property type="match status" value="1"/>
</dbReference>
<evidence type="ECO:0000256" key="2">
    <source>
        <dbReference type="ARBA" id="ARBA00022723"/>
    </source>
</evidence>
<evidence type="ECO:0000259" key="5">
    <source>
        <dbReference type="SMART" id="SM00849"/>
    </source>
</evidence>
<keyword evidence="3" id="KW-0378">Hydrolase</keyword>
<keyword evidence="4" id="KW-0862">Zinc</keyword>
<dbReference type="Gene3D" id="3.60.15.10">
    <property type="entry name" value="Ribonuclease Z/Hydroxyacylglutathione hydrolase-like"/>
    <property type="match status" value="1"/>
</dbReference>
<dbReference type="GO" id="GO:0016787">
    <property type="term" value="F:hydrolase activity"/>
    <property type="evidence" value="ECO:0007669"/>
    <property type="project" value="UniProtKB-KW"/>
</dbReference>
<dbReference type="OrthoDB" id="9802248at2"/>
<feature type="domain" description="Metallo-beta-lactamase" evidence="5">
    <location>
        <begin position="12"/>
        <end position="190"/>
    </location>
</feature>
<reference evidence="7" key="2">
    <citation type="submission" date="2021-04" db="EMBL/GenBank/DDBJ databases">
        <title>Complete Genome Sequences of Macrococcus spp. from dog and cattle.</title>
        <authorList>
            <person name="Schwendener S."/>
            <person name="Perreten V."/>
        </authorList>
    </citation>
    <scope>NUCLEOTIDE SEQUENCE</scope>
    <source>
        <strain evidence="7">Epi0143-OL</strain>
    </source>
</reference>
<dbReference type="Proteomes" id="UP001057381">
    <property type="component" value="Chromosome"/>
</dbReference>
<dbReference type="Pfam" id="PF00753">
    <property type="entry name" value="Lactamase_B"/>
    <property type="match status" value="1"/>
</dbReference>
<keyword evidence="2" id="KW-0479">Metal-binding</keyword>
<keyword evidence="8" id="KW-1185">Reference proteome</keyword>
<dbReference type="EMBL" id="CP073809">
    <property type="protein sequence ID" value="UTH12946.1"/>
    <property type="molecule type" value="Genomic_DNA"/>
</dbReference>
<sequence>MKLHAMSLGMLETNCYIVENDEEVLVIDPGAEAEKIINQLVAVNKPVAGILLTHTHFDHIGAVDDLCRKFDVPVYVSDKEKYWLSNSAFNGSQKFSRYGIPEIVIRQEPKIIAKGQRHVKSFDFQVMETPGHSPGSLTYVFDDFAVVGDTLFNEGIGRTDLKDGNLQSLMHSITEVLFSLDEATVIYPGHGPKTTIGHEMDHNPYVNGY</sequence>
<organism evidence="7 9">
    <name type="scientific">Macrococcus equipercicus</name>
    <dbReference type="NCBI Taxonomy" id="69967"/>
    <lineage>
        <taxon>Bacteria</taxon>
        <taxon>Bacillati</taxon>
        <taxon>Bacillota</taxon>
        <taxon>Bacilli</taxon>
        <taxon>Bacillales</taxon>
        <taxon>Staphylococcaceae</taxon>
        <taxon>Macrococcus</taxon>
    </lineage>
</organism>
<comment type="cofactor">
    <cofactor evidence="1">
        <name>Zn(2+)</name>
        <dbReference type="ChEBI" id="CHEBI:29105"/>
    </cofactor>
</comment>
<evidence type="ECO:0000313" key="7">
    <source>
        <dbReference type="EMBL" id="UTH12946.1"/>
    </source>
</evidence>
<evidence type="ECO:0000256" key="3">
    <source>
        <dbReference type="ARBA" id="ARBA00022801"/>
    </source>
</evidence>
<name>A0A9Q9BNS5_9STAP</name>
<dbReference type="InterPro" id="IPR036866">
    <property type="entry name" value="RibonucZ/Hydroxyglut_hydro"/>
</dbReference>
<protein>
    <submittedName>
        <fullName evidence="7">MBL fold metallo-hydrolase</fullName>
    </submittedName>
</protein>
<proteinExistence type="predicted"/>
<dbReference type="SMART" id="SM00849">
    <property type="entry name" value="Lactamase_B"/>
    <property type="match status" value="1"/>
</dbReference>
<dbReference type="Proteomes" id="UP000295735">
    <property type="component" value="Unassembled WGS sequence"/>
</dbReference>
<evidence type="ECO:0000313" key="9">
    <source>
        <dbReference type="Proteomes" id="UP001057381"/>
    </source>
</evidence>
<dbReference type="RefSeq" id="WP_149458572.1">
    <property type="nucleotide sequence ID" value="NZ_CP073809.1"/>
</dbReference>